<sequence length="160" mass="17857">MQNFKIISGGQVGVDRFALDWAIKHNVPHGGWCPRGRRSEDGVIPTCYDLQETTSQSYKIRTRQNVSSSDGTLILTPSRELTGGSLLTRNYCIKLARPYLHLCPGDHWRDQIELFIKNNWIEVLNIAGPRDAADIEQFVYDVLDKVASAFAGAVALSDHA</sequence>
<accession>A0A1I4R3U6</accession>
<protein>
    <submittedName>
        <fullName evidence="1">Putative molybdenum carrier</fullName>
    </submittedName>
</protein>
<dbReference type="SUPFAM" id="SSF102405">
    <property type="entry name" value="MCP/YpsA-like"/>
    <property type="match status" value="1"/>
</dbReference>
<dbReference type="EMBL" id="FOUF01000017">
    <property type="protein sequence ID" value="SFM46994.1"/>
    <property type="molecule type" value="Genomic_DNA"/>
</dbReference>
<dbReference type="Proteomes" id="UP000199561">
    <property type="component" value="Unassembled WGS sequence"/>
</dbReference>
<gene>
    <name evidence="1" type="ORF">SAMN05421880_11761</name>
</gene>
<name>A0A1I4R3U6_9PROT</name>
<dbReference type="RefSeq" id="WP_090669543.1">
    <property type="nucleotide sequence ID" value="NZ_FOUF01000017.1"/>
</dbReference>
<dbReference type="AlphaFoldDB" id="A0A1I4R3U6"/>
<organism evidence="1 2">
    <name type="scientific">Nitrosomonas nitrosa</name>
    <dbReference type="NCBI Taxonomy" id="52442"/>
    <lineage>
        <taxon>Bacteria</taxon>
        <taxon>Pseudomonadati</taxon>
        <taxon>Pseudomonadota</taxon>
        <taxon>Betaproteobacteria</taxon>
        <taxon>Nitrosomonadales</taxon>
        <taxon>Nitrosomonadaceae</taxon>
        <taxon>Nitrosomonas</taxon>
    </lineage>
</organism>
<dbReference type="STRING" id="52442.SAMN05421880_11761"/>
<dbReference type="InterPro" id="IPR024755">
    <property type="entry name" value="cpYpsA"/>
</dbReference>
<dbReference type="Pfam" id="PF12694">
    <property type="entry name" value="cpYpsA"/>
    <property type="match status" value="1"/>
</dbReference>
<reference evidence="1 2" key="1">
    <citation type="submission" date="2016-10" db="EMBL/GenBank/DDBJ databases">
        <authorList>
            <person name="de Groot N.N."/>
        </authorList>
    </citation>
    <scope>NUCLEOTIDE SEQUENCE [LARGE SCALE GENOMIC DNA]</scope>
    <source>
        <strain evidence="1 2">Nm146</strain>
    </source>
</reference>
<dbReference type="Gene3D" id="3.40.50.450">
    <property type="match status" value="1"/>
</dbReference>
<keyword evidence="2" id="KW-1185">Reference proteome</keyword>
<evidence type="ECO:0000313" key="1">
    <source>
        <dbReference type="EMBL" id="SFM46994.1"/>
    </source>
</evidence>
<proteinExistence type="predicted"/>
<evidence type="ECO:0000313" key="2">
    <source>
        <dbReference type="Proteomes" id="UP000199561"/>
    </source>
</evidence>